<reference evidence="2" key="2">
    <citation type="journal article" date="2021" name="PeerJ">
        <title>Extensive microbial diversity within the chicken gut microbiome revealed by metagenomics and culture.</title>
        <authorList>
            <person name="Gilroy R."/>
            <person name="Ravi A."/>
            <person name="Getino M."/>
            <person name="Pursley I."/>
            <person name="Horton D.L."/>
            <person name="Alikhan N.F."/>
            <person name="Baker D."/>
            <person name="Gharbi K."/>
            <person name="Hall N."/>
            <person name="Watson M."/>
            <person name="Adriaenssens E.M."/>
            <person name="Foster-Nyarko E."/>
            <person name="Jarju S."/>
            <person name="Secka A."/>
            <person name="Antonio M."/>
            <person name="Oren A."/>
            <person name="Chaudhuri R.R."/>
            <person name="La Ragione R."/>
            <person name="Hildebrand F."/>
            <person name="Pallen M.J."/>
        </authorList>
    </citation>
    <scope>NUCLEOTIDE SEQUENCE</scope>
    <source>
        <strain evidence="2">2889</strain>
    </source>
</reference>
<dbReference type="Gene3D" id="2.60.40.10">
    <property type="entry name" value="Immunoglobulins"/>
    <property type="match status" value="1"/>
</dbReference>
<dbReference type="PROSITE" id="PS51257">
    <property type="entry name" value="PROKAR_LIPOPROTEIN"/>
    <property type="match status" value="1"/>
</dbReference>
<keyword evidence="1" id="KW-0732">Signal</keyword>
<proteinExistence type="predicted"/>
<dbReference type="Pfam" id="PF11551">
    <property type="entry name" value="Omp28"/>
    <property type="match status" value="1"/>
</dbReference>
<organism evidence="2 3">
    <name type="scientific">Candidatus Pullibacteroides excrementavium</name>
    <dbReference type="NCBI Taxonomy" id="2840905"/>
    <lineage>
        <taxon>Bacteria</taxon>
        <taxon>Pseudomonadati</taxon>
        <taxon>Bacteroidota</taxon>
        <taxon>Bacteroidia</taxon>
        <taxon>Bacteroidales</taxon>
        <taxon>Candidatus Pullibacteroides</taxon>
    </lineage>
</organism>
<evidence type="ECO:0000313" key="3">
    <source>
        <dbReference type="Proteomes" id="UP000823612"/>
    </source>
</evidence>
<evidence type="ECO:0000256" key="1">
    <source>
        <dbReference type="SAM" id="SignalP"/>
    </source>
</evidence>
<dbReference type="NCBIfam" id="NF033782">
    <property type="entry name" value="lipoprot_Omp28"/>
    <property type="match status" value="1"/>
</dbReference>
<dbReference type="AlphaFoldDB" id="A0A9D9H0I4"/>
<accession>A0A9D9H0I4</accession>
<gene>
    <name evidence="2" type="ORF">IAB08_00900</name>
</gene>
<comment type="caution">
    <text evidence="2">The sequence shown here is derived from an EMBL/GenBank/DDBJ whole genome shotgun (WGS) entry which is preliminary data.</text>
</comment>
<dbReference type="Proteomes" id="UP000823612">
    <property type="component" value="Unassembled WGS sequence"/>
</dbReference>
<feature type="chain" id="PRO_5038383963" evidence="1">
    <location>
        <begin position="22"/>
        <end position="274"/>
    </location>
</feature>
<evidence type="ECO:0000313" key="2">
    <source>
        <dbReference type="EMBL" id="MBO8431841.1"/>
    </source>
</evidence>
<dbReference type="EMBL" id="JADIMZ010000013">
    <property type="protein sequence ID" value="MBO8431841.1"/>
    <property type="molecule type" value="Genomic_DNA"/>
</dbReference>
<feature type="signal peptide" evidence="1">
    <location>
        <begin position="1"/>
        <end position="21"/>
    </location>
</feature>
<sequence length="274" mass="29577">MKNLRYIGAVMLAGFGLLAAACDTVEKDDYKTDYTGPISSERKVLLEDYTGVRCVNCPTAAAEIERLQEFYGDNIIVVGVYPMQPTGLTQPWDPNRDLRSSVAQTWATEFAIEQFPNGMVNRQEVIGYQEWGGAIAEVISGGINYVDLSLTANMSTDSTIAVSVEGSFVENYEADGAVNLITMILEDSIVATQLTGSGFDRGYVHNHVLRAVLGPEWGSQVASEAPTRGTTFSTSLSGTVNPAWRANKLSVVAAVVNAASREVIQVEIVHLGDE</sequence>
<protein>
    <submittedName>
        <fullName evidence="2">Omp28 family outer membrane lipoprotein</fullName>
    </submittedName>
</protein>
<dbReference type="InterPro" id="IPR021615">
    <property type="entry name" value="Omp28"/>
</dbReference>
<dbReference type="InterPro" id="IPR013783">
    <property type="entry name" value="Ig-like_fold"/>
</dbReference>
<reference evidence="2" key="1">
    <citation type="submission" date="2020-10" db="EMBL/GenBank/DDBJ databases">
        <authorList>
            <person name="Gilroy R."/>
        </authorList>
    </citation>
    <scope>NUCLEOTIDE SEQUENCE</scope>
    <source>
        <strain evidence="2">2889</strain>
    </source>
</reference>
<name>A0A9D9H0I4_9BACT</name>
<keyword evidence="2" id="KW-0449">Lipoprotein</keyword>